<reference evidence="3" key="1">
    <citation type="submission" date="2020-10" db="EMBL/GenBank/DDBJ databases">
        <title>The Whole-Genome Sequence of Metschnikowia persimmonesis, a Novel Endophytic Yeast Species Isolated from Medicinal Plant Diospyros kaki Thumb.</title>
        <authorList>
            <person name="Rahmat E."/>
            <person name="Kang Y."/>
        </authorList>
    </citation>
    <scope>NUCLEOTIDE SEQUENCE</scope>
    <source>
        <strain evidence="3">KIOM G15050</strain>
    </source>
</reference>
<evidence type="ECO:0000313" key="4">
    <source>
        <dbReference type="Proteomes" id="UP000649328"/>
    </source>
</evidence>
<feature type="region of interest" description="Disordered" evidence="1">
    <location>
        <begin position="99"/>
        <end position="141"/>
    </location>
</feature>
<keyword evidence="4" id="KW-1185">Reference proteome</keyword>
<sequence length="141" mass="15324">MNMIVSIAILAAVVVGISIENSIHSNALLTSEPVPAQQESPIRQAAASKKHWFFDAPLGGRAPDDCDFTGMLVTNPEHMRLVEAHPQYIACQLKQAKEAADHKKQRQTQDLSEAMTGKAVSFDGDANRLEEVKSNSQVVAD</sequence>
<dbReference type="EMBL" id="JACBPP010000008">
    <property type="protein sequence ID" value="KAF8000016.1"/>
    <property type="molecule type" value="Genomic_DNA"/>
</dbReference>
<feature type="signal peptide" evidence="2">
    <location>
        <begin position="1"/>
        <end position="16"/>
    </location>
</feature>
<evidence type="ECO:0000256" key="1">
    <source>
        <dbReference type="SAM" id="MobiDB-lite"/>
    </source>
</evidence>
<feature type="chain" id="PRO_5034503702" evidence="2">
    <location>
        <begin position="17"/>
        <end position="141"/>
    </location>
</feature>
<evidence type="ECO:0000313" key="3">
    <source>
        <dbReference type="EMBL" id="KAF8000016.1"/>
    </source>
</evidence>
<name>A0A8H7GP00_9ASCO</name>
<comment type="caution">
    <text evidence="3">The sequence shown here is derived from an EMBL/GenBank/DDBJ whole genome shotgun (WGS) entry which is preliminary data.</text>
</comment>
<organism evidence="3 4">
    <name type="scientific">Metschnikowia pulcherrima</name>
    <dbReference type="NCBI Taxonomy" id="27326"/>
    <lineage>
        <taxon>Eukaryota</taxon>
        <taxon>Fungi</taxon>
        <taxon>Dikarya</taxon>
        <taxon>Ascomycota</taxon>
        <taxon>Saccharomycotina</taxon>
        <taxon>Pichiomycetes</taxon>
        <taxon>Metschnikowiaceae</taxon>
        <taxon>Metschnikowia</taxon>
    </lineage>
</organism>
<keyword evidence="2" id="KW-0732">Signal</keyword>
<evidence type="ECO:0000256" key="2">
    <source>
        <dbReference type="SAM" id="SignalP"/>
    </source>
</evidence>
<dbReference type="AlphaFoldDB" id="A0A8H7GP00"/>
<protein>
    <submittedName>
        <fullName evidence="3">Uncharacterized protein</fullName>
    </submittedName>
</protein>
<proteinExistence type="predicted"/>
<accession>A0A8H7GP00</accession>
<gene>
    <name evidence="3" type="ORF">HF325_005865</name>
</gene>
<dbReference type="Proteomes" id="UP000649328">
    <property type="component" value="Unassembled WGS sequence"/>
</dbReference>